<gene>
    <name evidence="1" type="ORF">LSINAPIS_LOCUS11778</name>
</gene>
<protein>
    <submittedName>
        <fullName evidence="1">Uncharacterized protein</fullName>
    </submittedName>
</protein>
<organism evidence="1 2">
    <name type="scientific">Leptidea sinapis</name>
    <dbReference type="NCBI Taxonomy" id="189913"/>
    <lineage>
        <taxon>Eukaryota</taxon>
        <taxon>Metazoa</taxon>
        <taxon>Ecdysozoa</taxon>
        <taxon>Arthropoda</taxon>
        <taxon>Hexapoda</taxon>
        <taxon>Insecta</taxon>
        <taxon>Pterygota</taxon>
        <taxon>Neoptera</taxon>
        <taxon>Endopterygota</taxon>
        <taxon>Lepidoptera</taxon>
        <taxon>Glossata</taxon>
        <taxon>Ditrysia</taxon>
        <taxon>Papilionoidea</taxon>
        <taxon>Pieridae</taxon>
        <taxon>Dismorphiinae</taxon>
        <taxon>Leptidea</taxon>
    </lineage>
</organism>
<accession>A0A5E4QWI6</accession>
<dbReference type="Proteomes" id="UP000324832">
    <property type="component" value="Unassembled WGS sequence"/>
</dbReference>
<evidence type="ECO:0000313" key="2">
    <source>
        <dbReference type="Proteomes" id="UP000324832"/>
    </source>
</evidence>
<dbReference type="AlphaFoldDB" id="A0A5E4QWI6"/>
<evidence type="ECO:0000313" key="1">
    <source>
        <dbReference type="EMBL" id="VVD01328.1"/>
    </source>
</evidence>
<keyword evidence="2" id="KW-1185">Reference proteome</keyword>
<dbReference type="EMBL" id="FZQP02005299">
    <property type="protein sequence ID" value="VVD01328.1"/>
    <property type="molecule type" value="Genomic_DNA"/>
</dbReference>
<sequence>MSVDRFFSRCTPPSRALVVKCAARSREVLCRWRAGRRARRTLSGTATGQKPPPAHRITPPASSLLVCVTLEITLMPTDKCNRLLYLHHIANEGRHRNTSLTMTGLLLSQCDSERR</sequence>
<reference evidence="1 2" key="1">
    <citation type="submission" date="2017-07" db="EMBL/GenBank/DDBJ databases">
        <authorList>
            <person name="Talla V."/>
            <person name="Backstrom N."/>
        </authorList>
    </citation>
    <scope>NUCLEOTIDE SEQUENCE [LARGE SCALE GENOMIC DNA]</scope>
</reference>
<name>A0A5E4QWI6_9NEOP</name>
<proteinExistence type="predicted"/>